<dbReference type="InterPro" id="IPR027417">
    <property type="entry name" value="P-loop_NTPase"/>
</dbReference>
<comment type="catalytic activity">
    <reaction evidence="3">
        <text>3'-dephospho-CoA + ATP = ADP + CoA + H(+)</text>
        <dbReference type="Rhea" id="RHEA:18245"/>
        <dbReference type="ChEBI" id="CHEBI:15378"/>
        <dbReference type="ChEBI" id="CHEBI:30616"/>
        <dbReference type="ChEBI" id="CHEBI:57287"/>
        <dbReference type="ChEBI" id="CHEBI:57328"/>
        <dbReference type="ChEBI" id="CHEBI:456216"/>
        <dbReference type="EC" id="2.7.1.24"/>
    </reaction>
</comment>
<comment type="pathway">
    <text evidence="3">Cofactor biosynthesis; coenzyme A biosynthesis; CoA from (R)-pantothenate: step 5/5.</text>
</comment>
<protein>
    <recommendedName>
        <fullName evidence="3 4">Dephospho-CoA kinase</fullName>
        <ecNumber evidence="3 4">2.7.1.24</ecNumber>
    </recommendedName>
    <alternativeName>
        <fullName evidence="3">Dephosphocoenzyme A kinase</fullName>
    </alternativeName>
</protein>
<dbReference type="PANTHER" id="PTHR10695:SF46">
    <property type="entry name" value="BIFUNCTIONAL COENZYME A SYNTHASE-RELATED"/>
    <property type="match status" value="1"/>
</dbReference>
<comment type="subcellular location">
    <subcellularLocation>
        <location evidence="3">Cytoplasm</location>
    </subcellularLocation>
</comment>
<keyword evidence="6" id="KW-1185">Reference proteome</keyword>
<comment type="similarity">
    <text evidence="3">Belongs to the CoaE family.</text>
</comment>
<dbReference type="InterPro" id="IPR001977">
    <property type="entry name" value="Depp_CoAkinase"/>
</dbReference>
<dbReference type="PANTHER" id="PTHR10695">
    <property type="entry name" value="DEPHOSPHO-COA KINASE-RELATED"/>
    <property type="match status" value="1"/>
</dbReference>
<dbReference type="PROSITE" id="PS51219">
    <property type="entry name" value="DPCK"/>
    <property type="match status" value="1"/>
</dbReference>
<reference evidence="5 6" key="1">
    <citation type="submission" date="2020-08" db="EMBL/GenBank/DDBJ databases">
        <title>A Genomic Blueprint of the Chicken Gut Microbiome.</title>
        <authorList>
            <person name="Gilroy R."/>
            <person name="Ravi A."/>
            <person name="Getino M."/>
            <person name="Pursley I."/>
            <person name="Horton D.L."/>
            <person name="Alikhan N.-F."/>
            <person name="Baker D."/>
            <person name="Gharbi K."/>
            <person name="Hall N."/>
            <person name="Watson M."/>
            <person name="Adriaenssens E.M."/>
            <person name="Foster-Nyarko E."/>
            <person name="Jarju S."/>
            <person name="Secka A."/>
            <person name="Antonio M."/>
            <person name="Oren A."/>
            <person name="Chaudhuri R."/>
            <person name="La Ragione R.M."/>
            <person name="Hildebrand F."/>
            <person name="Pallen M.J."/>
        </authorList>
    </citation>
    <scope>NUCLEOTIDE SEQUENCE [LARGE SCALE GENOMIC DNA]</scope>
    <source>
        <strain evidence="5 6">Sa2YVA2</strain>
    </source>
</reference>
<comment type="function">
    <text evidence="3">Catalyzes the phosphorylation of the 3'-hydroxyl group of dephosphocoenzyme A to form coenzyme A.</text>
</comment>
<keyword evidence="3 5" id="KW-0418">Kinase</keyword>
<keyword evidence="1 3" id="KW-0547">Nucleotide-binding</keyword>
<evidence type="ECO:0000256" key="4">
    <source>
        <dbReference type="NCBIfam" id="TIGR00152"/>
    </source>
</evidence>
<evidence type="ECO:0000256" key="3">
    <source>
        <dbReference type="HAMAP-Rule" id="MF_00376"/>
    </source>
</evidence>
<accession>A0ABR8U8A1</accession>
<dbReference type="SUPFAM" id="SSF52540">
    <property type="entry name" value="P-loop containing nucleoside triphosphate hydrolases"/>
    <property type="match status" value="1"/>
</dbReference>
<evidence type="ECO:0000256" key="2">
    <source>
        <dbReference type="ARBA" id="ARBA00022840"/>
    </source>
</evidence>
<dbReference type="NCBIfam" id="TIGR00152">
    <property type="entry name" value="dephospho-CoA kinase"/>
    <property type="match status" value="1"/>
</dbReference>
<sequence>MIIGLTGSIATGKSTVSRMLKNKGFPIVDADEIARLVVEPGSAVLKEIAAVFGEDVICPDGTLDREKLGARIFTNEEDRGKLNAIMHPAVRSEMIRQKQQWLDEGAKTVVMDIPLLFESKLQSYVDKIIVISAKPAIQRERLIARNNLSESEADARIASQIPVSEKEKQADAVIHNDGSLLETEKQLDSILFGWNVKL</sequence>
<dbReference type="Pfam" id="PF01121">
    <property type="entry name" value="CoaE"/>
    <property type="match status" value="1"/>
</dbReference>
<evidence type="ECO:0000256" key="1">
    <source>
        <dbReference type="ARBA" id="ARBA00022741"/>
    </source>
</evidence>
<organism evidence="5 6">
    <name type="scientific">Sporosarcina quadrami</name>
    <dbReference type="NCBI Taxonomy" id="2762234"/>
    <lineage>
        <taxon>Bacteria</taxon>
        <taxon>Bacillati</taxon>
        <taxon>Bacillota</taxon>
        <taxon>Bacilli</taxon>
        <taxon>Bacillales</taxon>
        <taxon>Caryophanaceae</taxon>
        <taxon>Sporosarcina</taxon>
    </lineage>
</organism>
<comment type="caution">
    <text evidence="5">The sequence shown here is derived from an EMBL/GenBank/DDBJ whole genome shotgun (WGS) entry which is preliminary data.</text>
</comment>
<feature type="binding site" evidence="3">
    <location>
        <begin position="10"/>
        <end position="15"/>
    </location>
    <ligand>
        <name>ATP</name>
        <dbReference type="ChEBI" id="CHEBI:30616"/>
    </ligand>
</feature>
<evidence type="ECO:0000313" key="5">
    <source>
        <dbReference type="EMBL" id="MBD7984266.1"/>
    </source>
</evidence>
<dbReference type="EMBL" id="JACSQN010000005">
    <property type="protein sequence ID" value="MBD7984266.1"/>
    <property type="molecule type" value="Genomic_DNA"/>
</dbReference>
<name>A0ABR8U8A1_9BACL</name>
<dbReference type="CDD" id="cd02022">
    <property type="entry name" value="DPCK"/>
    <property type="match status" value="1"/>
</dbReference>
<dbReference type="GO" id="GO:0004140">
    <property type="term" value="F:dephospho-CoA kinase activity"/>
    <property type="evidence" value="ECO:0007669"/>
    <property type="project" value="UniProtKB-EC"/>
</dbReference>
<dbReference type="EC" id="2.7.1.24" evidence="3 4"/>
<proteinExistence type="inferred from homology"/>
<gene>
    <name evidence="3" type="primary">coaE</name>
    <name evidence="5" type="ORF">H9649_06725</name>
</gene>
<evidence type="ECO:0000313" key="6">
    <source>
        <dbReference type="Proteomes" id="UP000626786"/>
    </source>
</evidence>
<dbReference type="HAMAP" id="MF_00376">
    <property type="entry name" value="Dephospho_CoA_kinase"/>
    <property type="match status" value="1"/>
</dbReference>
<dbReference type="Gene3D" id="3.40.50.300">
    <property type="entry name" value="P-loop containing nucleotide triphosphate hydrolases"/>
    <property type="match status" value="1"/>
</dbReference>
<keyword evidence="3" id="KW-0963">Cytoplasm</keyword>
<keyword evidence="3 5" id="KW-0808">Transferase</keyword>
<keyword evidence="3" id="KW-0173">Coenzyme A biosynthesis</keyword>
<keyword evidence="2 3" id="KW-0067">ATP-binding</keyword>
<dbReference type="Proteomes" id="UP000626786">
    <property type="component" value="Unassembled WGS sequence"/>
</dbReference>
<dbReference type="RefSeq" id="WP_191693968.1">
    <property type="nucleotide sequence ID" value="NZ_JACSQN010000005.1"/>
</dbReference>